<gene>
    <name evidence="2" type="ORF">BC938DRAFT_478761</name>
</gene>
<feature type="region of interest" description="Disordered" evidence="1">
    <location>
        <begin position="1"/>
        <end position="22"/>
    </location>
</feature>
<sequence>MWTGVAATSAISARQTGQESPTLETAAWAFRATVFGDRANEKEVRSGKSRLINTFKQTAVDLF</sequence>
<accession>A0A433QME5</accession>
<organism evidence="2 3">
    <name type="scientific">Jimgerdemannia flammicorona</name>
    <dbReference type="NCBI Taxonomy" id="994334"/>
    <lineage>
        <taxon>Eukaryota</taxon>
        <taxon>Fungi</taxon>
        <taxon>Fungi incertae sedis</taxon>
        <taxon>Mucoromycota</taxon>
        <taxon>Mucoromycotina</taxon>
        <taxon>Endogonomycetes</taxon>
        <taxon>Endogonales</taxon>
        <taxon>Endogonaceae</taxon>
        <taxon>Jimgerdemannia</taxon>
    </lineage>
</organism>
<evidence type="ECO:0000313" key="3">
    <source>
        <dbReference type="Proteomes" id="UP000274822"/>
    </source>
</evidence>
<keyword evidence="3" id="KW-1185">Reference proteome</keyword>
<dbReference type="EMBL" id="RBNJ01003433">
    <property type="protein sequence ID" value="RUS30929.1"/>
    <property type="molecule type" value="Genomic_DNA"/>
</dbReference>
<reference evidence="2 3" key="1">
    <citation type="journal article" date="2018" name="New Phytol.">
        <title>Phylogenomics of Endogonaceae and evolution of mycorrhizas within Mucoromycota.</title>
        <authorList>
            <person name="Chang Y."/>
            <person name="Desiro A."/>
            <person name="Na H."/>
            <person name="Sandor L."/>
            <person name="Lipzen A."/>
            <person name="Clum A."/>
            <person name="Barry K."/>
            <person name="Grigoriev I.V."/>
            <person name="Martin F.M."/>
            <person name="Stajich J.E."/>
            <person name="Smith M.E."/>
            <person name="Bonito G."/>
            <person name="Spatafora J.W."/>
        </authorList>
    </citation>
    <scope>NUCLEOTIDE SEQUENCE [LARGE SCALE GENOMIC DNA]</scope>
    <source>
        <strain evidence="2 3">AD002</strain>
    </source>
</reference>
<comment type="caution">
    <text evidence="2">The sequence shown here is derived from an EMBL/GenBank/DDBJ whole genome shotgun (WGS) entry which is preliminary data.</text>
</comment>
<evidence type="ECO:0000313" key="2">
    <source>
        <dbReference type="EMBL" id="RUS30929.1"/>
    </source>
</evidence>
<protein>
    <submittedName>
        <fullName evidence="2">Uncharacterized protein</fullName>
    </submittedName>
</protein>
<evidence type="ECO:0000256" key="1">
    <source>
        <dbReference type="SAM" id="MobiDB-lite"/>
    </source>
</evidence>
<proteinExistence type="predicted"/>
<dbReference type="Proteomes" id="UP000274822">
    <property type="component" value="Unassembled WGS sequence"/>
</dbReference>
<dbReference type="AlphaFoldDB" id="A0A433QME5"/>
<feature type="compositionally biased region" description="Polar residues" evidence="1">
    <location>
        <begin position="9"/>
        <end position="22"/>
    </location>
</feature>
<name>A0A433QME5_9FUNG</name>